<evidence type="ECO:0000256" key="5">
    <source>
        <dbReference type="ARBA" id="ARBA00023152"/>
    </source>
</evidence>
<comment type="caution">
    <text evidence="9">The sequence shown here is derived from an EMBL/GenBank/DDBJ whole genome shotgun (WGS) entry which is preliminary data.</text>
</comment>
<comment type="similarity">
    <text evidence="2 7 8">Belongs to the triosephosphate isomerase family.</text>
</comment>
<dbReference type="InterPro" id="IPR020861">
    <property type="entry name" value="Triosephosphate_isomerase_AS"/>
</dbReference>
<reference evidence="9" key="2">
    <citation type="submission" date="2020-09" db="EMBL/GenBank/DDBJ databases">
        <authorList>
            <person name="Sun Q."/>
            <person name="Kim S."/>
        </authorList>
    </citation>
    <scope>NUCLEOTIDE SEQUENCE</scope>
    <source>
        <strain evidence="9">KCTC 12988</strain>
    </source>
</reference>
<evidence type="ECO:0000256" key="2">
    <source>
        <dbReference type="ARBA" id="ARBA00007422"/>
    </source>
</evidence>
<keyword evidence="3 7" id="KW-0312">Gluconeogenesis</keyword>
<sequence>MRKPIIAANWKMNKGPAETEDFLKGLISKIGKATDKCDVVIAPPFVSLPTATKLLASHDVSVAAQNVSQYDAGAYTGEINVMMLKELYVPYVIIGHSERRAIFGETDEVLNAKMHKVRETNLKAIFCIGETLEEREAGQLDEVLRRQLTEGLKGLSEKDVLETVLAYEPVWAIGTGVTASPEQAQEAHAKVRVILAESFGGEVADKVRIQYGGSVKPDNAAELLAQPDIDGALVGGASMEVGSFLQIIENGSSAAAQ</sequence>
<dbReference type="InterPro" id="IPR035990">
    <property type="entry name" value="TIM_sf"/>
</dbReference>
<dbReference type="AlphaFoldDB" id="A0A918TJM8"/>
<gene>
    <name evidence="7 9" type="primary">tpiA</name>
    <name evidence="9" type="ORF">GCM10007100_07870</name>
</gene>
<dbReference type="PANTHER" id="PTHR21139">
    <property type="entry name" value="TRIOSEPHOSPHATE ISOMERASE"/>
    <property type="match status" value="1"/>
</dbReference>
<dbReference type="EMBL" id="BMXI01000002">
    <property type="protein sequence ID" value="GHC44972.1"/>
    <property type="molecule type" value="Genomic_DNA"/>
</dbReference>
<evidence type="ECO:0000256" key="7">
    <source>
        <dbReference type="HAMAP-Rule" id="MF_00147"/>
    </source>
</evidence>
<keyword evidence="4 7" id="KW-0963">Cytoplasm</keyword>
<dbReference type="GO" id="GO:0005829">
    <property type="term" value="C:cytosol"/>
    <property type="evidence" value="ECO:0007669"/>
    <property type="project" value="TreeGrafter"/>
</dbReference>
<evidence type="ECO:0000313" key="9">
    <source>
        <dbReference type="EMBL" id="GHC44972.1"/>
    </source>
</evidence>
<dbReference type="Proteomes" id="UP000644507">
    <property type="component" value="Unassembled WGS sequence"/>
</dbReference>
<feature type="binding site" evidence="7">
    <location>
        <position position="214"/>
    </location>
    <ligand>
        <name>substrate</name>
    </ligand>
</feature>
<dbReference type="GO" id="GO:0019563">
    <property type="term" value="P:glycerol catabolic process"/>
    <property type="evidence" value="ECO:0007669"/>
    <property type="project" value="TreeGrafter"/>
</dbReference>
<comment type="function">
    <text evidence="7">Involved in the gluconeogenesis. Catalyzes stereospecifically the conversion of dihydroxyacetone phosphate (DHAP) to D-glyceraldehyde-3-phosphate (G3P).</text>
</comment>
<feature type="binding site" evidence="7">
    <location>
        <begin position="235"/>
        <end position="236"/>
    </location>
    <ligand>
        <name>substrate</name>
    </ligand>
</feature>
<feature type="binding site" evidence="7">
    <location>
        <position position="174"/>
    </location>
    <ligand>
        <name>substrate</name>
    </ligand>
</feature>
<comment type="catalytic activity">
    <reaction evidence="7 8">
        <text>D-glyceraldehyde 3-phosphate = dihydroxyacetone phosphate</text>
        <dbReference type="Rhea" id="RHEA:18585"/>
        <dbReference type="ChEBI" id="CHEBI:57642"/>
        <dbReference type="ChEBI" id="CHEBI:59776"/>
        <dbReference type="EC" id="5.3.1.1"/>
    </reaction>
</comment>
<dbReference type="SUPFAM" id="SSF51351">
    <property type="entry name" value="Triosephosphate isomerase (TIM)"/>
    <property type="match status" value="1"/>
</dbReference>
<comment type="pathway">
    <text evidence="1 7 8">Carbohydrate degradation; glycolysis; D-glyceraldehyde 3-phosphate from glycerone phosphate: step 1/1.</text>
</comment>
<evidence type="ECO:0000256" key="4">
    <source>
        <dbReference type="ARBA" id="ARBA00022490"/>
    </source>
</evidence>
<dbReference type="InterPro" id="IPR013785">
    <property type="entry name" value="Aldolase_TIM"/>
</dbReference>
<comment type="subcellular location">
    <subcellularLocation>
        <location evidence="7 8">Cytoplasm</location>
    </subcellularLocation>
</comment>
<comment type="pathway">
    <text evidence="7 8">Carbohydrate biosynthesis; gluconeogenesis.</text>
</comment>
<feature type="active site" description="Electrophile" evidence="7">
    <location>
        <position position="96"/>
    </location>
</feature>
<dbReference type="CDD" id="cd00311">
    <property type="entry name" value="TIM"/>
    <property type="match status" value="1"/>
</dbReference>
<keyword evidence="6 7" id="KW-0413">Isomerase</keyword>
<accession>A0A918TJM8</accession>
<keyword evidence="10" id="KW-1185">Reference proteome</keyword>
<feature type="binding site" evidence="7">
    <location>
        <begin position="9"/>
        <end position="11"/>
    </location>
    <ligand>
        <name>substrate</name>
    </ligand>
</feature>
<dbReference type="PROSITE" id="PS51440">
    <property type="entry name" value="TIM_2"/>
    <property type="match status" value="1"/>
</dbReference>
<evidence type="ECO:0000256" key="6">
    <source>
        <dbReference type="ARBA" id="ARBA00023235"/>
    </source>
</evidence>
<dbReference type="GO" id="GO:0006096">
    <property type="term" value="P:glycolytic process"/>
    <property type="evidence" value="ECO:0007669"/>
    <property type="project" value="UniProtKB-UniRule"/>
</dbReference>
<dbReference type="GO" id="GO:0006094">
    <property type="term" value="P:gluconeogenesis"/>
    <property type="evidence" value="ECO:0007669"/>
    <property type="project" value="UniProtKB-UniRule"/>
</dbReference>
<dbReference type="Gene3D" id="3.20.20.70">
    <property type="entry name" value="Aldolase class I"/>
    <property type="match status" value="1"/>
</dbReference>
<reference evidence="9" key="1">
    <citation type="journal article" date="2014" name="Int. J. Syst. Evol. Microbiol.">
        <title>Complete genome sequence of Corynebacterium casei LMG S-19264T (=DSM 44701T), isolated from a smear-ripened cheese.</title>
        <authorList>
            <consortium name="US DOE Joint Genome Institute (JGI-PGF)"/>
            <person name="Walter F."/>
            <person name="Albersmeier A."/>
            <person name="Kalinowski J."/>
            <person name="Ruckert C."/>
        </authorList>
    </citation>
    <scope>NUCLEOTIDE SEQUENCE</scope>
    <source>
        <strain evidence="9">KCTC 12988</strain>
    </source>
</reference>
<dbReference type="NCBIfam" id="TIGR00419">
    <property type="entry name" value="tim"/>
    <property type="match status" value="1"/>
</dbReference>
<keyword evidence="5 7" id="KW-0324">Glycolysis</keyword>
<dbReference type="EC" id="5.3.1.1" evidence="7 8"/>
<dbReference type="InterPro" id="IPR022896">
    <property type="entry name" value="TrioseP_Isoase_bac/euk"/>
</dbReference>
<dbReference type="InterPro" id="IPR000652">
    <property type="entry name" value="Triosephosphate_isomerase"/>
</dbReference>
<protein>
    <recommendedName>
        <fullName evidence="7 8">Triosephosphate isomerase</fullName>
        <shortName evidence="7">TIM</shortName>
        <shortName evidence="7">TPI</shortName>
        <ecNumber evidence="7 8">5.3.1.1</ecNumber>
    </recommendedName>
    <alternativeName>
        <fullName evidence="7">Triose-phosphate isomerase</fullName>
    </alternativeName>
</protein>
<evidence type="ECO:0000313" key="10">
    <source>
        <dbReference type="Proteomes" id="UP000644507"/>
    </source>
</evidence>
<organism evidence="9 10">
    <name type="scientific">Roseibacillus persicicus</name>
    <dbReference type="NCBI Taxonomy" id="454148"/>
    <lineage>
        <taxon>Bacteria</taxon>
        <taxon>Pseudomonadati</taxon>
        <taxon>Verrucomicrobiota</taxon>
        <taxon>Verrucomicrobiia</taxon>
        <taxon>Verrucomicrobiales</taxon>
        <taxon>Verrucomicrobiaceae</taxon>
        <taxon>Roseibacillus</taxon>
    </lineage>
</organism>
<dbReference type="GO" id="GO:0004807">
    <property type="term" value="F:triose-phosphate isomerase activity"/>
    <property type="evidence" value="ECO:0007669"/>
    <property type="project" value="UniProtKB-UniRule"/>
</dbReference>
<evidence type="ECO:0000256" key="3">
    <source>
        <dbReference type="ARBA" id="ARBA00022432"/>
    </source>
</evidence>
<dbReference type="RefSeq" id="WP_189567526.1">
    <property type="nucleotide sequence ID" value="NZ_BMXI01000002.1"/>
</dbReference>
<name>A0A918TJM8_9BACT</name>
<dbReference type="PANTHER" id="PTHR21139:SF42">
    <property type="entry name" value="TRIOSEPHOSPHATE ISOMERASE"/>
    <property type="match status" value="1"/>
</dbReference>
<dbReference type="FunFam" id="3.20.20.70:FF:000016">
    <property type="entry name" value="Triosephosphate isomerase"/>
    <property type="match status" value="1"/>
</dbReference>
<evidence type="ECO:0000256" key="1">
    <source>
        <dbReference type="ARBA" id="ARBA00004680"/>
    </source>
</evidence>
<dbReference type="HAMAP" id="MF_00147_B">
    <property type="entry name" value="TIM_B"/>
    <property type="match status" value="1"/>
</dbReference>
<dbReference type="Pfam" id="PF00121">
    <property type="entry name" value="TIM"/>
    <property type="match status" value="1"/>
</dbReference>
<dbReference type="GO" id="GO:0046166">
    <property type="term" value="P:glyceraldehyde-3-phosphate biosynthetic process"/>
    <property type="evidence" value="ECO:0007669"/>
    <property type="project" value="TreeGrafter"/>
</dbReference>
<proteinExistence type="inferred from homology"/>
<feature type="active site" description="Proton acceptor" evidence="7">
    <location>
        <position position="168"/>
    </location>
</feature>
<dbReference type="PROSITE" id="PS00171">
    <property type="entry name" value="TIM_1"/>
    <property type="match status" value="1"/>
</dbReference>
<comment type="subunit">
    <text evidence="7 8">Homodimer.</text>
</comment>
<evidence type="ECO:0000256" key="8">
    <source>
        <dbReference type="RuleBase" id="RU363013"/>
    </source>
</evidence>